<dbReference type="PRINTS" id="PR01438">
    <property type="entry name" value="UNVRSLSTRESS"/>
</dbReference>
<evidence type="ECO:0000256" key="1">
    <source>
        <dbReference type="ARBA" id="ARBA00008791"/>
    </source>
</evidence>
<dbReference type="RefSeq" id="WP_306465720.1">
    <property type="nucleotide sequence ID" value="NZ_BMPV01000006.1"/>
</dbReference>
<dbReference type="InterPro" id="IPR006015">
    <property type="entry name" value="Universal_stress_UspA"/>
</dbReference>
<dbReference type="EMBL" id="VFPQ01000001">
    <property type="protein sequence ID" value="TQM74256.1"/>
    <property type="molecule type" value="Genomic_DNA"/>
</dbReference>
<protein>
    <submittedName>
        <fullName evidence="3">Nucleotide-binding universal stress UspA family protein</fullName>
    </submittedName>
</protein>
<dbReference type="SUPFAM" id="SSF52402">
    <property type="entry name" value="Adenine nucleotide alpha hydrolases-like"/>
    <property type="match status" value="2"/>
</dbReference>
<dbReference type="InterPro" id="IPR014729">
    <property type="entry name" value="Rossmann-like_a/b/a_fold"/>
</dbReference>
<accession>A0A543IUK5</accession>
<keyword evidence="4" id="KW-1185">Reference proteome</keyword>
<dbReference type="AlphaFoldDB" id="A0A543IUK5"/>
<evidence type="ECO:0000313" key="4">
    <source>
        <dbReference type="Proteomes" id="UP000319213"/>
    </source>
</evidence>
<name>A0A543IUK5_9ACTN</name>
<evidence type="ECO:0000313" key="3">
    <source>
        <dbReference type="EMBL" id="TQM74256.1"/>
    </source>
</evidence>
<reference evidence="3 4" key="1">
    <citation type="submission" date="2019-06" db="EMBL/GenBank/DDBJ databases">
        <title>Sequencing the genomes of 1000 actinobacteria strains.</title>
        <authorList>
            <person name="Klenk H.-P."/>
        </authorList>
    </citation>
    <scope>NUCLEOTIDE SEQUENCE [LARGE SCALE GENOMIC DNA]</scope>
    <source>
        <strain evidence="3 4">DSM 43186</strain>
    </source>
</reference>
<dbReference type="Proteomes" id="UP000319213">
    <property type="component" value="Unassembled WGS sequence"/>
</dbReference>
<comment type="caution">
    <text evidence="3">The sequence shown here is derived from an EMBL/GenBank/DDBJ whole genome shotgun (WGS) entry which is preliminary data.</text>
</comment>
<dbReference type="InterPro" id="IPR006016">
    <property type="entry name" value="UspA"/>
</dbReference>
<sequence>MTGPSLLGKKPGNALEWGRTTEEATMILVGVDGSRAGLEAAGWAAREAALRRVPLRVVHAIPAWVLETGDDGPYAGVARWMREGAETVLAGAVDRARREVPDLEVEAVPIPGDPRPALVRAAAEAELLVVGNHGLGGFRGLLLGSVAQGVAGHAPCDVVVVREMATPPRGEVVVGVDGSPSDERVLEFAFAEASLRGVGLRAIHAWRPFDFGDYGFGGLPPGSDDLAGEGRERRLLGEILAGWGERYPDVKVVEETVKGHPVEVLRHVSDGADLVVVGSHGRGELAGMILGSVSQGVLQHAHCPVAVVRIRKPATA</sequence>
<feature type="domain" description="UspA" evidence="2">
    <location>
        <begin position="27"/>
        <end position="162"/>
    </location>
</feature>
<comment type="similarity">
    <text evidence="1">Belongs to the universal stress protein A family.</text>
</comment>
<organism evidence="3 4">
    <name type="scientific">Thermopolyspora flexuosa</name>
    <dbReference type="NCBI Taxonomy" id="103836"/>
    <lineage>
        <taxon>Bacteria</taxon>
        <taxon>Bacillati</taxon>
        <taxon>Actinomycetota</taxon>
        <taxon>Actinomycetes</taxon>
        <taxon>Streptosporangiales</taxon>
        <taxon>Streptosporangiaceae</taxon>
        <taxon>Thermopolyspora</taxon>
    </lineage>
</organism>
<evidence type="ECO:0000259" key="2">
    <source>
        <dbReference type="Pfam" id="PF00582"/>
    </source>
</evidence>
<dbReference type="Gene3D" id="3.40.50.620">
    <property type="entry name" value="HUPs"/>
    <property type="match status" value="2"/>
</dbReference>
<dbReference type="Pfam" id="PF00582">
    <property type="entry name" value="Usp"/>
    <property type="match status" value="2"/>
</dbReference>
<gene>
    <name evidence="3" type="ORF">FHX40_0924</name>
</gene>
<dbReference type="PANTHER" id="PTHR46553">
    <property type="entry name" value="ADENINE NUCLEOTIDE ALPHA HYDROLASES-LIKE SUPERFAMILY PROTEIN"/>
    <property type="match status" value="1"/>
</dbReference>
<dbReference type="PANTHER" id="PTHR46553:SF3">
    <property type="entry name" value="ADENINE NUCLEOTIDE ALPHA HYDROLASES-LIKE SUPERFAMILY PROTEIN"/>
    <property type="match status" value="1"/>
</dbReference>
<proteinExistence type="inferred from homology"/>
<feature type="domain" description="UspA" evidence="2">
    <location>
        <begin position="172"/>
        <end position="309"/>
    </location>
</feature>